<keyword evidence="4" id="KW-1185">Reference proteome</keyword>
<dbReference type="PANTHER" id="PTHR32282">
    <property type="entry name" value="BINDING PROTEIN TRANSPEPTIDASE, PUTATIVE-RELATED"/>
    <property type="match status" value="1"/>
</dbReference>
<dbReference type="AlphaFoldDB" id="A0A1H5V3V1"/>
<keyword evidence="1" id="KW-0328">Glycosyltransferase</keyword>
<evidence type="ECO:0000256" key="2">
    <source>
        <dbReference type="ARBA" id="ARBA00022679"/>
    </source>
</evidence>
<dbReference type="OrthoDB" id="3509864at2"/>
<dbReference type="InterPro" id="IPR012338">
    <property type="entry name" value="Beta-lactam/transpept-like"/>
</dbReference>
<dbReference type="Gene3D" id="3.40.710.10">
    <property type="entry name" value="DD-peptidase/beta-lactamase superfamily"/>
    <property type="match status" value="1"/>
</dbReference>
<dbReference type="SUPFAM" id="SSF56601">
    <property type="entry name" value="beta-lactamase/transpeptidase-like"/>
    <property type="match status" value="1"/>
</dbReference>
<dbReference type="GO" id="GO:0009252">
    <property type="term" value="P:peptidoglycan biosynthetic process"/>
    <property type="evidence" value="ECO:0007669"/>
    <property type="project" value="TreeGrafter"/>
</dbReference>
<gene>
    <name evidence="3" type="ORF">SAMN05444920_101752</name>
</gene>
<sequence length="438" mass="46189">MTSLRVVAAVVVAGVLATGTFLLLQDRGGGEAEPARVRLTTPPLRASVLTDAQGTALGEFTGDCKADRYEYLCERVRAELLASGDDSLVTRKGLTIKTAIDPRAQRAAQEAVDRHVHHDDAQVAAQAMVAPGSGEVRALATNRGDALSVQQGGTAMVYPLAAAFERGLRSADGFPYTRSYRAPAYSAFRNCKGENVADPSHTVVNDRREHDAFTTLESGTQAGENTFFLKLTERVGLCESVQMAKRLGLGRADGRPLMEFETFALGTNEVDPVTLAGSYATLAARGLRCAPRVVTEIRGDGGFVRTFPPRCEQVLEAPVADAVTGVLTGALAKSPLKGLGRDAAGMDGTTDTYSSATYAGYTPALASAVSLVHPDGGYKHPLVDVTIGGEHHAEVRGTSIPGQIWKDSMKAALDGTTETSFTRPDAARFGGCRDACAN</sequence>
<dbReference type="Proteomes" id="UP000236732">
    <property type="component" value="Unassembled WGS sequence"/>
</dbReference>
<evidence type="ECO:0000256" key="1">
    <source>
        <dbReference type="ARBA" id="ARBA00022676"/>
    </source>
</evidence>
<dbReference type="GO" id="GO:0008955">
    <property type="term" value="F:peptidoglycan glycosyltransferase activity"/>
    <property type="evidence" value="ECO:0007669"/>
    <property type="project" value="TreeGrafter"/>
</dbReference>
<evidence type="ECO:0000313" key="3">
    <source>
        <dbReference type="EMBL" id="SEF81913.1"/>
    </source>
</evidence>
<dbReference type="PANTHER" id="PTHR32282:SF33">
    <property type="entry name" value="PEPTIDOGLYCAN GLYCOSYLTRANSFERASE"/>
    <property type="match status" value="1"/>
</dbReference>
<proteinExistence type="predicted"/>
<dbReference type="RefSeq" id="WP_103954266.1">
    <property type="nucleotide sequence ID" value="NZ_FNVT01000001.1"/>
</dbReference>
<protein>
    <submittedName>
        <fullName evidence="3">Uncharacterized protein</fullName>
    </submittedName>
</protein>
<organism evidence="3 4">
    <name type="scientific">Nonomuraea solani</name>
    <dbReference type="NCBI Taxonomy" id="1144553"/>
    <lineage>
        <taxon>Bacteria</taxon>
        <taxon>Bacillati</taxon>
        <taxon>Actinomycetota</taxon>
        <taxon>Actinomycetes</taxon>
        <taxon>Streptosporangiales</taxon>
        <taxon>Streptosporangiaceae</taxon>
        <taxon>Nonomuraea</taxon>
    </lineage>
</organism>
<keyword evidence="2" id="KW-0808">Transferase</keyword>
<name>A0A1H5V3V1_9ACTN</name>
<dbReference type="GO" id="GO:0030288">
    <property type="term" value="C:outer membrane-bounded periplasmic space"/>
    <property type="evidence" value="ECO:0007669"/>
    <property type="project" value="TreeGrafter"/>
</dbReference>
<accession>A0A1H5V3V1</accession>
<dbReference type="EMBL" id="FNVT01000001">
    <property type="protein sequence ID" value="SEF81913.1"/>
    <property type="molecule type" value="Genomic_DNA"/>
</dbReference>
<dbReference type="InterPro" id="IPR050396">
    <property type="entry name" value="Glycosyltr_51/Transpeptidase"/>
</dbReference>
<evidence type="ECO:0000313" key="4">
    <source>
        <dbReference type="Proteomes" id="UP000236732"/>
    </source>
</evidence>
<reference evidence="3 4" key="1">
    <citation type="submission" date="2016-10" db="EMBL/GenBank/DDBJ databases">
        <authorList>
            <person name="de Groot N.N."/>
        </authorList>
    </citation>
    <scope>NUCLEOTIDE SEQUENCE [LARGE SCALE GENOMIC DNA]</scope>
    <source>
        <strain evidence="3 4">CGMCC 4.7037</strain>
    </source>
</reference>